<keyword evidence="3 6" id="KW-1133">Transmembrane helix</keyword>
<feature type="transmembrane region" description="Helical" evidence="6">
    <location>
        <begin position="236"/>
        <end position="263"/>
    </location>
</feature>
<feature type="transmembrane region" description="Helical" evidence="6">
    <location>
        <begin position="15"/>
        <end position="42"/>
    </location>
</feature>
<name>A0A0K0F5X8_STRVS</name>
<feature type="transmembrane region" description="Helical" evidence="6">
    <location>
        <begin position="136"/>
        <end position="154"/>
    </location>
</feature>
<dbReference type="SUPFAM" id="SSF81321">
    <property type="entry name" value="Family A G protein-coupled receptor-like"/>
    <property type="match status" value="1"/>
</dbReference>
<sequence>MDVCEDAYNTTSNPLIISIWIGLIIQNTLCIFGLLLISFFLIYYKIYHFNLRILIISLHFAFLIRTVGTTYRGFNFLVNIIFKGDDNCNLLQTKSYCIIVSTVNILPINVFLYSFAAISMERIIASIFYKKYEKHFFTTLPFIGIIVIWFHPVFKTCKALTDPSLPLKNEKLPYCNSFATKTSNVMRFIRNDLPVCLTVFLLNIIIYIYCRKRLKSLDDKNLMDNRLTVKLELREILSTTVLMTTLGISYTIDIVLNTTFLYILSITEYKDNRSFAIDKELSAYIIPVYILIYIGIFISLSKKIKQKTVKIFCKTKMVAFKNNNNKVTPTNEVDKYFQIYKNTWA</sequence>
<comment type="subcellular location">
    <subcellularLocation>
        <location evidence="1">Membrane</location>
        <topology evidence="1">Multi-pass membrane protein</topology>
    </subcellularLocation>
</comment>
<keyword evidence="4 6" id="KW-0472">Membrane</keyword>
<dbReference type="PANTHER" id="PTHR31357">
    <property type="entry name" value="SERPENTINE RECEPTOR CLASS ALPHA-10"/>
    <property type="match status" value="1"/>
</dbReference>
<evidence type="ECO:0000256" key="1">
    <source>
        <dbReference type="ARBA" id="ARBA00004141"/>
    </source>
</evidence>
<feature type="transmembrane region" description="Helical" evidence="6">
    <location>
        <begin position="192"/>
        <end position="210"/>
    </location>
</feature>
<evidence type="ECO:0000256" key="5">
    <source>
        <dbReference type="ARBA" id="ARBA00037994"/>
    </source>
</evidence>
<keyword evidence="2 6" id="KW-0812">Transmembrane</keyword>
<organism evidence="7 8">
    <name type="scientific">Strongyloides venezuelensis</name>
    <name type="common">Threadworm</name>
    <dbReference type="NCBI Taxonomy" id="75913"/>
    <lineage>
        <taxon>Eukaryota</taxon>
        <taxon>Metazoa</taxon>
        <taxon>Ecdysozoa</taxon>
        <taxon>Nematoda</taxon>
        <taxon>Chromadorea</taxon>
        <taxon>Rhabditida</taxon>
        <taxon>Tylenchina</taxon>
        <taxon>Panagrolaimomorpha</taxon>
        <taxon>Strongyloidoidea</taxon>
        <taxon>Strongyloididae</taxon>
        <taxon>Strongyloides</taxon>
    </lineage>
</organism>
<dbReference type="WBParaSite" id="SVE_0422100.1">
    <property type="protein sequence ID" value="SVE_0422100.1"/>
    <property type="gene ID" value="SVE_0422100"/>
</dbReference>
<evidence type="ECO:0000313" key="7">
    <source>
        <dbReference type="Proteomes" id="UP000035680"/>
    </source>
</evidence>
<accession>A0A0K0F5X8</accession>
<dbReference type="InterPro" id="IPR019408">
    <property type="entry name" value="7TM_GPCR_serpentine_rcpt_Srab"/>
</dbReference>
<evidence type="ECO:0000256" key="2">
    <source>
        <dbReference type="ARBA" id="ARBA00022692"/>
    </source>
</evidence>
<dbReference type="AlphaFoldDB" id="A0A0K0F5X8"/>
<reference evidence="7" key="1">
    <citation type="submission" date="2014-07" db="EMBL/GenBank/DDBJ databases">
        <authorList>
            <person name="Martin A.A"/>
            <person name="De Silva N."/>
        </authorList>
    </citation>
    <scope>NUCLEOTIDE SEQUENCE</scope>
</reference>
<proteinExistence type="inferred from homology"/>
<dbReference type="GO" id="GO:0016020">
    <property type="term" value="C:membrane"/>
    <property type="evidence" value="ECO:0007669"/>
    <property type="project" value="UniProtKB-SubCell"/>
</dbReference>
<dbReference type="Proteomes" id="UP000035680">
    <property type="component" value="Unassembled WGS sequence"/>
</dbReference>
<feature type="transmembrane region" description="Helical" evidence="6">
    <location>
        <begin position="49"/>
        <end position="68"/>
    </location>
</feature>
<evidence type="ECO:0000256" key="6">
    <source>
        <dbReference type="SAM" id="Phobius"/>
    </source>
</evidence>
<reference evidence="8" key="2">
    <citation type="submission" date="2015-08" db="UniProtKB">
        <authorList>
            <consortium name="WormBaseParasite"/>
        </authorList>
    </citation>
    <scope>IDENTIFICATION</scope>
</reference>
<evidence type="ECO:0000256" key="4">
    <source>
        <dbReference type="ARBA" id="ARBA00023136"/>
    </source>
</evidence>
<protein>
    <submittedName>
        <fullName evidence="8">G_PROTEIN_RECEP_F1_2 domain-containing protein</fullName>
    </submittedName>
</protein>
<dbReference type="InterPro" id="IPR051080">
    <property type="entry name" value="Nematode_rcpt-like_serp_alpha"/>
</dbReference>
<dbReference type="GO" id="GO:0004984">
    <property type="term" value="F:olfactory receptor activity"/>
    <property type="evidence" value="ECO:0007669"/>
    <property type="project" value="TreeGrafter"/>
</dbReference>
<evidence type="ECO:0000313" key="8">
    <source>
        <dbReference type="WBParaSite" id="SVE_0422100.1"/>
    </source>
</evidence>
<dbReference type="PANTHER" id="PTHR31357:SF5">
    <property type="entry name" value="SERPENTINE RECEPTOR CLASS ALPHA-1-RELATED"/>
    <property type="match status" value="1"/>
</dbReference>
<comment type="similarity">
    <text evidence="5">Belongs to the nematode receptor-like protein sra family.</text>
</comment>
<evidence type="ECO:0000256" key="3">
    <source>
        <dbReference type="ARBA" id="ARBA00022989"/>
    </source>
</evidence>
<keyword evidence="7" id="KW-1185">Reference proteome</keyword>
<feature type="transmembrane region" description="Helical" evidence="6">
    <location>
        <begin position="283"/>
        <end position="300"/>
    </location>
</feature>
<dbReference type="Pfam" id="PF10292">
    <property type="entry name" value="7TM_GPCR_Srab"/>
    <property type="match status" value="1"/>
</dbReference>